<dbReference type="EC" id="2.7.13.3" evidence="2"/>
<dbReference type="InterPro" id="IPR036097">
    <property type="entry name" value="HisK_dim/P_sf"/>
</dbReference>
<accession>A0A1E3A6M4</accession>
<gene>
    <name evidence="7" type="primary">phoR_17</name>
    <name evidence="7" type="ORF">BEI61_05231</name>
</gene>
<dbReference type="Pfam" id="PF02518">
    <property type="entry name" value="HATPase_c"/>
    <property type="match status" value="1"/>
</dbReference>
<dbReference type="CDD" id="cd00082">
    <property type="entry name" value="HisKA"/>
    <property type="match status" value="1"/>
</dbReference>
<evidence type="ECO:0000259" key="6">
    <source>
        <dbReference type="PROSITE" id="PS50109"/>
    </source>
</evidence>
<dbReference type="PANTHER" id="PTHR43547">
    <property type="entry name" value="TWO-COMPONENT HISTIDINE KINASE"/>
    <property type="match status" value="1"/>
</dbReference>
<evidence type="ECO:0000256" key="3">
    <source>
        <dbReference type="ARBA" id="ARBA00022553"/>
    </source>
</evidence>
<dbReference type="Proteomes" id="UP000094067">
    <property type="component" value="Unassembled WGS sequence"/>
</dbReference>
<dbReference type="Gene3D" id="1.10.287.130">
    <property type="match status" value="1"/>
</dbReference>
<dbReference type="CDD" id="cd00075">
    <property type="entry name" value="HATPase"/>
    <property type="match status" value="1"/>
</dbReference>
<sequence length="307" mass="34893">MVCKILCILLFLIVLALAMRLFSLRRGLLLIRRDLKEINDEGISLRHLTAESPDTHLQELAGEINRYIDASFAKSRMESMREQEILAEITNISHDLRTPLTSISGYLELIGEEELSQEQKENLDVVQRRTAYLNQLIAQLYEYSRLENRELPLTQERLDITHLFKEHILASYGEFEKAGLKLTLRLTDEPLWVSADENGLLRIFHNLTSNCLKYGQKEASISLECAAGRAVLTFRNHAEGFTEKDAEQIFHRFYRKDASRNAQGSGLGMSVAKLLAEQMGGRLDAQLEEGMLAIRLLLPCADKSADT</sequence>
<dbReference type="InterPro" id="IPR005467">
    <property type="entry name" value="His_kinase_dom"/>
</dbReference>
<dbReference type="SMART" id="SM00387">
    <property type="entry name" value="HATPase_c"/>
    <property type="match status" value="1"/>
</dbReference>
<dbReference type="PROSITE" id="PS50109">
    <property type="entry name" value="HIS_KIN"/>
    <property type="match status" value="1"/>
</dbReference>
<dbReference type="SMART" id="SM00388">
    <property type="entry name" value="HisKA"/>
    <property type="match status" value="1"/>
</dbReference>
<reference evidence="7 8" key="1">
    <citation type="submission" date="2016-07" db="EMBL/GenBank/DDBJ databases">
        <title>Characterization of isolates of Eisenbergiella tayi derived from blood cultures, using whole genome sequencing.</title>
        <authorList>
            <person name="Burdz T."/>
            <person name="Wiebe D."/>
            <person name="Huynh C."/>
            <person name="Bernard K."/>
        </authorList>
    </citation>
    <scope>NUCLEOTIDE SEQUENCE [LARGE SCALE GENOMIC DNA]</scope>
    <source>
        <strain evidence="7 8">NML 110608</strain>
    </source>
</reference>
<dbReference type="RefSeq" id="WP_069154569.1">
    <property type="nucleotide sequence ID" value="NZ_BAABXS010000001.1"/>
</dbReference>
<comment type="catalytic activity">
    <reaction evidence="1">
        <text>ATP + protein L-histidine = ADP + protein N-phospho-L-histidine.</text>
        <dbReference type="EC" id="2.7.13.3"/>
    </reaction>
</comment>
<comment type="caution">
    <text evidence="7">The sequence shown here is derived from an EMBL/GenBank/DDBJ whole genome shotgun (WGS) entry which is preliminary data.</text>
</comment>
<dbReference type="PANTHER" id="PTHR43547:SF2">
    <property type="entry name" value="HYBRID SIGNAL TRANSDUCTION HISTIDINE KINASE C"/>
    <property type="match status" value="1"/>
</dbReference>
<evidence type="ECO:0000256" key="5">
    <source>
        <dbReference type="ARBA" id="ARBA00023012"/>
    </source>
</evidence>
<dbReference type="Gene3D" id="3.30.565.10">
    <property type="entry name" value="Histidine kinase-like ATPase, C-terminal domain"/>
    <property type="match status" value="1"/>
</dbReference>
<dbReference type="InterPro" id="IPR004358">
    <property type="entry name" value="Sig_transdc_His_kin-like_C"/>
</dbReference>
<feature type="domain" description="Histidine kinase" evidence="6">
    <location>
        <begin position="91"/>
        <end position="302"/>
    </location>
</feature>
<dbReference type="InterPro" id="IPR003594">
    <property type="entry name" value="HATPase_dom"/>
</dbReference>
<dbReference type="SUPFAM" id="SSF55874">
    <property type="entry name" value="ATPase domain of HSP90 chaperone/DNA topoisomerase II/histidine kinase"/>
    <property type="match status" value="1"/>
</dbReference>
<organism evidence="7 8">
    <name type="scientific">Eisenbergiella tayi</name>
    <dbReference type="NCBI Taxonomy" id="1432052"/>
    <lineage>
        <taxon>Bacteria</taxon>
        <taxon>Bacillati</taxon>
        <taxon>Bacillota</taxon>
        <taxon>Clostridia</taxon>
        <taxon>Lachnospirales</taxon>
        <taxon>Lachnospiraceae</taxon>
        <taxon>Eisenbergiella</taxon>
    </lineage>
</organism>
<dbReference type="GO" id="GO:0000155">
    <property type="term" value="F:phosphorelay sensor kinase activity"/>
    <property type="evidence" value="ECO:0007669"/>
    <property type="project" value="InterPro"/>
</dbReference>
<protein>
    <recommendedName>
        <fullName evidence="2">histidine kinase</fullName>
        <ecNumber evidence="2">2.7.13.3</ecNumber>
    </recommendedName>
</protein>
<evidence type="ECO:0000256" key="1">
    <source>
        <dbReference type="ARBA" id="ARBA00000085"/>
    </source>
</evidence>
<dbReference type="InterPro" id="IPR003661">
    <property type="entry name" value="HisK_dim/P_dom"/>
</dbReference>
<evidence type="ECO:0000313" key="8">
    <source>
        <dbReference type="Proteomes" id="UP000094067"/>
    </source>
</evidence>
<evidence type="ECO:0000256" key="4">
    <source>
        <dbReference type="ARBA" id="ARBA00022777"/>
    </source>
</evidence>
<name>A0A1E3A6M4_9FIRM</name>
<evidence type="ECO:0000313" key="7">
    <source>
        <dbReference type="EMBL" id="ODM04424.1"/>
    </source>
</evidence>
<dbReference type="InterPro" id="IPR036890">
    <property type="entry name" value="HATPase_C_sf"/>
</dbReference>
<dbReference type="Pfam" id="PF00512">
    <property type="entry name" value="HisKA"/>
    <property type="match status" value="1"/>
</dbReference>
<keyword evidence="4" id="KW-0418">Kinase</keyword>
<keyword evidence="3" id="KW-0597">Phosphoprotein</keyword>
<dbReference type="AlphaFoldDB" id="A0A1E3A6M4"/>
<keyword evidence="5" id="KW-0902">Two-component regulatory system</keyword>
<dbReference type="PRINTS" id="PR00344">
    <property type="entry name" value="BCTRLSENSOR"/>
</dbReference>
<dbReference type="EMBL" id="MCGH01000003">
    <property type="protein sequence ID" value="ODM04424.1"/>
    <property type="molecule type" value="Genomic_DNA"/>
</dbReference>
<dbReference type="SUPFAM" id="SSF47384">
    <property type="entry name" value="Homodimeric domain of signal transducing histidine kinase"/>
    <property type="match status" value="1"/>
</dbReference>
<keyword evidence="7" id="KW-0808">Transferase</keyword>
<evidence type="ECO:0000256" key="2">
    <source>
        <dbReference type="ARBA" id="ARBA00012438"/>
    </source>
</evidence>
<proteinExistence type="predicted"/>
<dbReference type="PATRIC" id="fig|1432052.4.peg.5816"/>